<dbReference type="PROSITE" id="PS50071">
    <property type="entry name" value="HOMEOBOX_2"/>
    <property type="match status" value="1"/>
</dbReference>
<evidence type="ECO:0000256" key="4">
    <source>
        <dbReference type="PROSITE-ProRule" id="PRU00108"/>
    </source>
</evidence>
<dbReference type="HOGENOM" id="CLU_049543_10_2_1"/>
<comment type="subcellular location">
    <subcellularLocation>
        <location evidence="4 5">Nucleus</location>
    </subcellularLocation>
</comment>
<dbReference type="InParanoid" id="A7RRW6"/>
<feature type="DNA-binding region" description="Homeobox" evidence="4">
    <location>
        <begin position="3"/>
        <end position="60"/>
    </location>
</feature>
<evidence type="ECO:0000256" key="1">
    <source>
        <dbReference type="ARBA" id="ARBA00023125"/>
    </source>
</evidence>
<dbReference type="PRINTS" id="PR00024">
    <property type="entry name" value="HOMEOBOX"/>
</dbReference>
<dbReference type="Pfam" id="PF00046">
    <property type="entry name" value="Homeodomain"/>
    <property type="match status" value="1"/>
</dbReference>
<sequence>SDKNRTIYSTRQLVELEKEFHYNRYLCRPRRIEIAQSLELTEKQVKIWFQNRRMKWKKENKL</sequence>
<evidence type="ECO:0000313" key="8">
    <source>
        <dbReference type="Proteomes" id="UP000001593"/>
    </source>
</evidence>
<keyword evidence="3 4" id="KW-0539">Nucleus</keyword>
<dbReference type="InterPro" id="IPR017970">
    <property type="entry name" value="Homeobox_CS"/>
</dbReference>
<dbReference type="GO" id="GO:0043565">
    <property type="term" value="F:sequence-specific DNA binding"/>
    <property type="evidence" value="ECO:0007669"/>
    <property type="project" value="UniProtKB-ARBA"/>
</dbReference>
<dbReference type="GO" id="GO:0000981">
    <property type="term" value="F:DNA-binding transcription factor activity, RNA polymerase II-specific"/>
    <property type="evidence" value="ECO:0007669"/>
    <property type="project" value="InterPro"/>
</dbReference>
<dbReference type="CDD" id="cd00086">
    <property type="entry name" value="homeodomain"/>
    <property type="match status" value="1"/>
</dbReference>
<dbReference type="Gene3D" id="1.10.10.60">
    <property type="entry name" value="Homeodomain-like"/>
    <property type="match status" value="1"/>
</dbReference>
<dbReference type="PhylomeDB" id="A7RRW6"/>
<reference evidence="7 8" key="1">
    <citation type="journal article" date="2007" name="Science">
        <title>Sea anemone genome reveals ancestral eumetazoan gene repertoire and genomic organization.</title>
        <authorList>
            <person name="Putnam N.H."/>
            <person name="Srivastava M."/>
            <person name="Hellsten U."/>
            <person name="Dirks B."/>
            <person name="Chapman J."/>
            <person name="Salamov A."/>
            <person name="Terry A."/>
            <person name="Shapiro H."/>
            <person name="Lindquist E."/>
            <person name="Kapitonov V.V."/>
            <person name="Jurka J."/>
            <person name="Genikhovich G."/>
            <person name="Grigoriev I.V."/>
            <person name="Lucas S.M."/>
            <person name="Steele R.E."/>
            <person name="Finnerty J.R."/>
            <person name="Technau U."/>
            <person name="Martindale M.Q."/>
            <person name="Rokhsar D.S."/>
        </authorList>
    </citation>
    <scope>NUCLEOTIDE SEQUENCE [LARGE SCALE GENOMIC DNA]</scope>
    <source>
        <strain evidence="8">CH2 X CH6</strain>
    </source>
</reference>
<dbReference type="SUPFAM" id="SSF46689">
    <property type="entry name" value="Homeodomain-like"/>
    <property type="match status" value="1"/>
</dbReference>
<feature type="non-terminal residue" evidence="7">
    <location>
        <position position="62"/>
    </location>
</feature>
<evidence type="ECO:0000313" key="7">
    <source>
        <dbReference type="EMBL" id="EDO45896.1"/>
    </source>
</evidence>
<keyword evidence="8" id="KW-1185">Reference proteome</keyword>
<dbReference type="InterPro" id="IPR001356">
    <property type="entry name" value="HD"/>
</dbReference>
<organism evidence="7 8">
    <name type="scientific">Nematostella vectensis</name>
    <name type="common">Starlet sea anemone</name>
    <dbReference type="NCBI Taxonomy" id="45351"/>
    <lineage>
        <taxon>Eukaryota</taxon>
        <taxon>Metazoa</taxon>
        <taxon>Cnidaria</taxon>
        <taxon>Anthozoa</taxon>
        <taxon>Hexacorallia</taxon>
        <taxon>Actiniaria</taxon>
        <taxon>Edwardsiidae</taxon>
        <taxon>Nematostella</taxon>
    </lineage>
</organism>
<dbReference type="InterPro" id="IPR009057">
    <property type="entry name" value="Homeodomain-like_sf"/>
</dbReference>
<dbReference type="PANTHER" id="PTHR45664">
    <property type="entry name" value="PROTEIN ZERKNUELLT 1-RELATED"/>
    <property type="match status" value="1"/>
</dbReference>
<dbReference type="OMA" id="QRGHYLC"/>
<evidence type="ECO:0000256" key="2">
    <source>
        <dbReference type="ARBA" id="ARBA00023155"/>
    </source>
</evidence>
<dbReference type="AlphaFoldDB" id="A7RRW6"/>
<name>A7RRW6_NEMVE</name>
<proteinExistence type="predicted"/>
<dbReference type="GO" id="GO:0005634">
    <property type="term" value="C:nucleus"/>
    <property type="evidence" value="ECO:0007669"/>
    <property type="project" value="UniProtKB-SubCell"/>
</dbReference>
<dbReference type="GO" id="GO:0045944">
    <property type="term" value="P:positive regulation of transcription by RNA polymerase II"/>
    <property type="evidence" value="ECO:0007669"/>
    <property type="project" value="UniProtKB-ARBA"/>
</dbReference>
<dbReference type="FunCoup" id="A7RRW6">
    <property type="interactions" value="38"/>
</dbReference>
<feature type="non-terminal residue" evidence="7">
    <location>
        <position position="1"/>
    </location>
</feature>
<protein>
    <recommendedName>
        <fullName evidence="6">Homeobox domain-containing protein</fullName>
    </recommendedName>
</protein>
<feature type="domain" description="Homeobox" evidence="6">
    <location>
        <begin position="1"/>
        <end position="59"/>
    </location>
</feature>
<dbReference type="STRING" id="45351.A7RRW6"/>
<dbReference type="PANTHER" id="PTHR45664:SF12">
    <property type="entry name" value="PANCREAS_DUODENUM HOMEOBOX PROTEIN 1"/>
    <property type="match status" value="1"/>
</dbReference>
<evidence type="ECO:0000259" key="6">
    <source>
        <dbReference type="PROSITE" id="PS50071"/>
    </source>
</evidence>
<keyword evidence="2 4" id="KW-0371">Homeobox</keyword>
<dbReference type="InterPro" id="IPR020479">
    <property type="entry name" value="HD_metazoa"/>
</dbReference>
<keyword evidence="1 4" id="KW-0238">DNA-binding</keyword>
<dbReference type="SMART" id="SM00389">
    <property type="entry name" value="HOX"/>
    <property type="match status" value="1"/>
</dbReference>
<gene>
    <name evidence="7" type="ORF">NEMVEDRAFT_v1g90956</name>
</gene>
<accession>A7RRW6</accession>
<dbReference type="EMBL" id="DS469532">
    <property type="protein sequence ID" value="EDO45896.1"/>
    <property type="molecule type" value="Genomic_DNA"/>
</dbReference>
<dbReference type="Proteomes" id="UP000001593">
    <property type="component" value="Unassembled WGS sequence"/>
</dbReference>
<evidence type="ECO:0000256" key="3">
    <source>
        <dbReference type="ARBA" id="ARBA00023242"/>
    </source>
</evidence>
<dbReference type="eggNOG" id="KOG0489">
    <property type="taxonomic scope" value="Eukaryota"/>
</dbReference>
<evidence type="ECO:0000256" key="5">
    <source>
        <dbReference type="RuleBase" id="RU000682"/>
    </source>
</evidence>
<dbReference type="PROSITE" id="PS00027">
    <property type="entry name" value="HOMEOBOX_1"/>
    <property type="match status" value="1"/>
</dbReference>